<gene>
    <name evidence="1" type="ORF">SHKM778_47070</name>
</gene>
<reference evidence="1" key="1">
    <citation type="submission" date="2024-06" db="EMBL/GenBank/DDBJ databases">
        <authorList>
            <consortium name="consrtm"/>
            <person name="Uemura M."/>
            <person name="Terahara T."/>
        </authorList>
    </citation>
    <scope>NUCLEOTIDE SEQUENCE</scope>
    <source>
        <strain evidence="1">KM77-8</strain>
    </source>
</reference>
<protein>
    <recommendedName>
        <fullName evidence="2">Transposase</fullName>
    </recommendedName>
</protein>
<accession>A0AAT9HLT4</accession>
<evidence type="ECO:0000313" key="1">
    <source>
        <dbReference type="EMBL" id="BFO18319.1"/>
    </source>
</evidence>
<sequence length="90" mass="10042">MLAAVRRLNRVELMAETLRRALEELALQGEKWLAALVTADWADRYGRPVRYDRLPRGKEALASWVLQVGEEGCTSCAPSTRMIPRPGCGS</sequence>
<reference evidence="1" key="2">
    <citation type="submission" date="2024-07" db="EMBL/GenBank/DDBJ databases">
        <title>Streptomyces haneummycinica sp. nov., a new antibiotic-producing actinobacterium isolated from marine sediment.</title>
        <authorList>
            <person name="Uemura M."/>
            <person name="Hamada M."/>
            <person name="Hirano S."/>
            <person name="Kobayashi K."/>
            <person name="Ohshiro T."/>
            <person name="Kobayashi T."/>
            <person name="Terahara T."/>
        </authorList>
    </citation>
    <scope>NUCLEOTIDE SEQUENCE</scope>
    <source>
        <strain evidence="1">KM77-8</strain>
    </source>
</reference>
<proteinExistence type="predicted"/>
<organism evidence="1">
    <name type="scientific">Streptomyces haneummycinicus</name>
    <dbReference type="NCBI Taxonomy" id="3074435"/>
    <lineage>
        <taxon>Bacteria</taxon>
        <taxon>Bacillati</taxon>
        <taxon>Actinomycetota</taxon>
        <taxon>Actinomycetes</taxon>
        <taxon>Kitasatosporales</taxon>
        <taxon>Streptomycetaceae</taxon>
        <taxon>Streptomyces</taxon>
    </lineage>
</organism>
<name>A0AAT9HLT4_9ACTN</name>
<evidence type="ECO:0008006" key="2">
    <source>
        <dbReference type="Google" id="ProtNLM"/>
    </source>
</evidence>
<dbReference type="AlphaFoldDB" id="A0AAT9HLT4"/>
<dbReference type="EMBL" id="AP035768">
    <property type="protein sequence ID" value="BFO18319.1"/>
    <property type="molecule type" value="Genomic_DNA"/>
</dbReference>